<evidence type="ECO:0000313" key="11">
    <source>
        <dbReference type="Proteomes" id="UP000680020"/>
    </source>
</evidence>
<accession>A0AB35BVJ8</accession>
<evidence type="ECO:0000256" key="4">
    <source>
        <dbReference type="ARBA" id="ARBA00022692"/>
    </source>
</evidence>
<dbReference type="GO" id="GO:0043953">
    <property type="term" value="P:protein transport by the Tat complex"/>
    <property type="evidence" value="ECO:0007669"/>
    <property type="project" value="UniProtKB-UniRule"/>
</dbReference>
<dbReference type="AlphaFoldDB" id="A0AB35BVJ8"/>
<evidence type="ECO:0000256" key="5">
    <source>
        <dbReference type="ARBA" id="ARBA00022927"/>
    </source>
</evidence>
<comment type="function">
    <text evidence="9">Part of the twin-arginine translocation (Tat) system that transports large folded proteins containing a characteristic twin-arginine motif in their signal peptide across membranes. Together with TatC, TatB is part of a receptor directly interacting with Tat signal peptides. TatB may form an oligomeric binding site that transiently accommodates folded Tat precursor proteins before their translocation.</text>
</comment>
<comment type="subunit">
    <text evidence="9">The Tat system comprises two distinct complexes: a TatABC complex, containing multiple copies of TatA, TatB and TatC subunits, and a separate TatA complex, containing only TatA subunits. Substrates initially bind to the TatABC complex, which probably triggers association of the separate TatA complex to form the active translocon.</text>
</comment>
<evidence type="ECO:0000256" key="7">
    <source>
        <dbReference type="ARBA" id="ARBA00023010"/>
    </source>
</evidence>
<dbReference type="EMBL" id="JAGIBU010000001">
    <property type="protein sequence ID" value="MBS7823729.1"/>
    <property type="molecule type" value="Genomic_DNA"/>
</dbReference>
<evidence type="ECO:0000256" key="8">
    <source>
        <dbReference type="ARBA" id="ARBA00023136"/>
    </source>
</evidence>
<keyword evidence="8 9" id="KW-0472">Membrane</keyword>
<comment type="subcellular location">
    <subcellularLocation>
        <location evidence="9">Cell membrane</location>
        <topology evidence="9">Single-pass membrane protein</topology>
    </subcellularLocation>
    <subcellularLocation>
        <location evidence="1">Membrane</location>
        <topology evidence="1">Single-pass membrane protein</topology>
    </subcellularLocation>
</comment>
<dbReference type="InterPro" id="IPR018448">
    <property type="entry name" value="TatB"/>
</dbReference>
<evidence type="ECO:0000256" key="1">
    <source>
        <dbReference type="ARBA" id="ARBA00004167"/>
    </source>
</evidence>
<evidence type="ECO:0000256" key="2">
    <source>
        <dbReference type="ARBA" id="ARBA00022448"/>
    </source>
</evidence>
<dbReference type="PRINTS" id="PR01506">
    <property type="entry name" value="TATBPROTEIN"/>
</dbReference>
<dbReference type="Pfam" id="PF02416">
    <property type="entry name" value="TatA_B_E"/>
    <property type="match status" value="1"/>
</dbReference>
<dbReference type="NCBIfam" id="TIGR01410">
    <property type="entry name" value="tatB"/>
    <property type="match status" value="1"/>
</dbReference>
<dbReference type="RefSeq" id="WP_063503572.1">
    <property type="nucleotide sequence ID" value="NZ_JAGIBS010000001.1"/>
</dbReference>
<dbReference type="PANTHER" id="PTHR33162">
    <property type="entry name" value="SEC-INDEPENDENT PROTEIN TRANSLOCASE PROTEIN TATA, CHLOROPLASTIC"/>
    <property type="match status" value="1"/>
</dbReference>
<name>A0AB35BVJ8_9GAMM</name>
<sequence>MFGISFSEFLIVFIVALIVIGPQKLPETIRAVGSIVNKIRSFADQVKNEVSKEFETDELKRSIEETKQSFTKQINDTTQLDEVKQSLREARHSTEDTLRNSRTIIDQTLKSDSSSAATPEMEHFYDDYHYEDAPLITAPPKGYQAALTDITVATEPEDALIHQCRARQLELFLAGETAPYTAYRLKYAKTRHLESLPNLVDRYHDTLVELNQS</sequence>
<dbReference type="Proteomes" id="UP000680020">
    <property type="component" value="Unassembled WGS sequence"/>
</dbReference>
<evidence type="ECO:0000256" key="9">
    <source>
        <dbReference type="HAMAP-Rule" id="MF_00237"/>
    </source>
</evidence>
<dbReference type="GO" id="GO:0033281">
    <property type="term" value="C:TAT protein transport complex"/>
    <property type="evidence" value="ECO:0007669"/>
    <property type="project" value="UniProtKB-UniRule"/>
</dbReference>
<dbReference type="GO" id="GO:0008320">
    <property type="term" value="F:protein transmembrane transporter activity"/>
    <property type="evidence" value="ECO:0007669"/>
    <property type="project" value="UniProtKB-UniRule"/>
</dbReference>
<comment type="similarity">
    <text evidence="9">Belongs to the TatB family.</text>
</comment>
<keyword evidence="5 9" id="KW-0653">Protein transport</keyword>
<dbReference type="Gene3D" id="1.20.5.3310">
    <property type="match status" value="1"/>
</dbReference>
<keyword evidence="7 9" id="KW-0811">Translocation</keyword>
<keyword evidence="4 9" id="KW-0812">Transmembrane</keyword>
<organism evidence="10 11">
    <name type="scientific">Wohlfahrtiimonas chitiniclastica</name>
    <dbReference type="NCBI Taxonomy" id="400946"/>
    <lineage>
        <taxon>Bacteria</taxon>
        <taxon>Pseudomonadati</taxon>
        <taxon>Pseudomonadota</taxon>
        <taxon>Gammaproteobacteria</taxon>
        <taxon>Cardiobacteriales</taxon>
        <taxon>Ignatzschineriaceae</taxon>
        <taxon>Wohlfahrtiimonas</taxon>
    </lineage>
</organism>
<protein>
    <recommendedName>
        <fullName evidence="9">Sec-independent protein translocase protein TatB</fullName>
    </recommendedName>
</protein>
<evidence type="ECO:0000313" key="10">
    <source>
        <dbReference type="EMBL" id="MBS7823729.1"/>
    </source>
</evidence>
<dbReference type="InterPro" id="IPR003369">
    <property type="entry name" value="TatA/B/E"/>
</dbReference>
<dbReference type="PANTHER" id="PTHR33162:SF1">
    <property type="entry name" value="SEC-INDEPENDENT PROTEIN TRANSLOCASE PROTEIN TATA, CHLOROPLASTIC"/>
    <property type="match status" value="1"/>
</dbReference>
<reference evidence="10" key="1">
    <citation type="submission" date="2021-03" db="EMBL/GenBank/DDBJ databases">
        <title>Identification and antibiotic profiling of Wohlfahrtiimonas chitiniclastica, an underestimated human pathogen.</title>
        <authorList>
            <person name="Kopf A."/>
            <person name="Bunk B."/>
            <person name="Coldewey S."/>
            <person name="Gunzer F."/>
            <person name="Riedel T."/>
            <person name="Schroettner P."/>
        </authorList>
    </citation>
    <scope>NUCLEOTIDE SEQUENCE</scope>
    <source>
        <strain evidence="10">DSM 100917</strain>
    </source>
</reference>
<evidence type="ECO:0000256" key="6">
    <source>
        <dbReference type="ARBA" id="ARBA00022989"/>
    </source>
</evidence>
<keyword evidence="6 9" id="KW-1133">Transmembrane helix</keyword>
<comment type="caution">
    <text evidence="10">The sequence shown here is derived from an EMBL/GenBank/DDBJ whole genome shotgun (WGS) entry which is preliminary data.</text>
</comment>
<keyword evidence="3 9" id="KW-1003">Cell membrane</keyword>
<evidence type="ECO:0000256" key="3">
    <source>
        <dbReference type="ARBA" id="ARBA00022475"/>
    </source>
</evidence>
<gene>
    <name evidence="9 10" type="primary">tatB</name>
    <name evidence="10" type="ORF">J7561_00750</name>
</gene>
<proteinExistence type="inferred from homology"/>
<dbReference type="HAMAP" id="MF_00237">
    <property type="entry name" value="TatB"/>
    <property type="match status" value="1"/>
</dbReference>
<keyword evidence="2 9" id="KW-0813">Transport</keyword>